<evidence type="ECO:0000256" key="1">
    <source>
        <dbReference type="SAM" id="Phobius"/>
    </source>
</evidence>
<keyword evidence="3" id="KW-1185">Reference proteome</keyword>
<name>A0A8S1L740_9CILI</name>
<protein>
    <submittedName>
        <fullName evidence="2">Uncharacterized protein</fullName>
    </submittedName>
</protein>
<keyword evidence="1" id="KW-1133">Transmembrane helix</keyword>
<dbReference type="AlphaFoldDB" id="A0A8S1L740"/>
<accession>A0A8S1L740</accession>
<evidence type="ECO:0000313" key="3">
    <source>
        <dbReference type="Proteomes" id="UP000692954"/>
    </source>
</evidence>
<keyword evidence="1" id="KW-0812">Transmembrane</keyword>
<organism evidence="2 3">
    <name type="scientific">Paramecium sonneborni</name>
    <dbReference type="NCBI Taxonomy" id="65129"/>
    <lineage>
        <taxon>Eukaryota</taxon>
        <taxon>Sar</taxon>
        <taxon>Alveolata</taxon>
        <taxon>Ciliophora</taxon>
        <taxon>Intramacronucleata</taxon>
        <taxon>Oligohymenophorea</taxon>
        <taxon>Peniculida</taxon>
        <taxon>Parameciidae</taxon>
        <taxon>Paramecium</taxon>
    </lineage>
</organism>
<evidence type="ECO:0000313" key="2">
    <source>
        <dbReference type="EMBL" id="CAD8063940.1"/>
    </source>
</evidence>
<proteinExistence type="predicted"/>
<feature type="transmembrane region" description="Helical" evidence="1">
    <location>
        <begin position="27"/>
        <end position="50"/>
    </location>
</feature>
<dbReference type="EMBL" id="CAJJDN010000018">
    <property type="protein sequence ID" value="CAD8063940.1"/>
    <property type="molecule type" value="Genomic_DNA"/>
</dbReference>
<comment type="caution">
    <text evidence="2">The sequence shown here is derived from an EMBL/GenBank/DDBJ whole genome shotgun (WGS) entry which is preliminary data.</text>
</comment>
<keyword evidence="1" id="KW-0472">Membrane</keyword>
<sequence>MTACNFAWFCMATCPESQYNYIFLIEIAFKIAIQIAEIIFICVSFDIFLLKKTFYQNVYDNRFVSDPVSDSFFTNLEIQIQLAN</sequence>
<gene>
    <name evidence="2" type="ORF">PSON_ATCC_30995.1.T0180243</name>
</gene>
<dbReference type="Proteomes" id="UP000692954">
    <property type="component" value="Unassembled WGS sequence"/>
</dbReference>
<reference evidence="2" key="1">
    <citation type="submission" date="2021-01" db="EMBL/GenBank/DDBJ databases">
        <authorList>
            <consortium name="Genoscope - CEA"/>
            <person name="William W."/>
        </authorList>
    </citation>
    <scope>NUCLEOTIDE SEQUENCE</scope>
</reference>